<reference evidence="1 2" key="1">
    <citation type="submission" date="2016-04" db="EMBL/GenBank/DDBJ databases">
        <title>Complete genome sequencing of OXA-72 bearing Acinetobacter pittii strain IEC338SC.</title>
        <authorList>
            <person name="Brasiliense D.M."/>
            <person name="Lima K.V."/>
            <person name="Souza C.O."/>
            <person name="Dutra L.G."/>
            <person name="Mamizuka E.M."/>
            <person name="Perez-Chaparro P.J."/>
            <person name="McCulloch J.A."/>
        </authorList>
    </citation>
    <scope>NUCLEOTIDE SEQUENCE [LARGE SCALE GENOMIC DNA]</scope>
    <source>
        <strain evidence="1 2">IEC338SC</strain>
    </source>
</reference>
<proteinExistence type="predicted"/>
<gene>
    <name evidence="1" type="ORF">IEC338SC_2684</name>
</gene>
<dbReference type="AlphaFoldDB" id="A0AB33B9W3"/>
<dbReference type="EMBL" id="CP015145">
    <property type="protein sequence ID" value="AMX19810.1"/>
    <property type="molecule type" value="Genomic_DNA"/>
</dbReference>
<accession>A0AB33B9W3</accession>
<sequence length="98" mass="11596">MNQQFKHLPEHKQREGIQSWYEPALNLLNKMLERNKANLRKRGYNEKNAAITREEFRQELARRGRITLYLAGEIETSLYKAQKIEYMGGYVKPKAGEL</sequence>
<dbReference type="Proteomes" id="UP000076152">
    <property type="component" value="Chromosome"/>
</dbReference>
<evidence type="ECO:0000313" key="2">
    <source>
        <dbReference type="Proteomes" id="UP000076152"/>
    </source>
</evidence>
<protein>
    <submittedName>
        <fullName evidence="1">Uncharacterized protein</fullName>
    </submittedName>
</protein>
<name>A0AB33B9W3_ACIPI</name>
<evidence type="ECO:0000313" key="1">
    <source>
        <dbReference type="EMBL" id="AMX19810.1"/>
    </source>
</evidence>
<organism evidence="1 2">
    <name type="scientific">Acinetobacter pittii</name>
    <name type="common">Acinetobacter genomosp. 3</name>
    <dbReference type="NCBI Taxonomy" id="48296"/>
    <lineage>
        <taxon>Bacteria</taxon>
        <taxon>Pseudomonadati</taxon>
        <taxon>Pseudomonadota</taxon>
        <taxon>Gammaproteobacteria</taxon>
        <taxon>Moraxellales</taxon>
        <taxon>Moraxellaceae</taxon>
        <taxon>Acinetobacter</taxon>
        <taxon>Acinetobacter calcoaceticus/baumannii complex</taxon>
    </lineage>
</organism>
<dbReference type="RefSeq" id="WP_063099069.1">
    <property type="nucleotide sequence ID" value="NZ_CP015145.1"/>
</dbReference>